<name>A0ABU0HP78_9HYPH</name>
<keyword evidence="3" id="KW-0274">FAD</keyword>
<evidence type="ECO:0000313" key="8">
    <source>
        <dbReference type="Proteomes" id="UP001236369"/>
    </source>
</evidence>
<evidence type="ECO:0000256" key="3">
    <source>
        <dbReference type="ARBA" id="ARBA00022827"/>
    </source>
</evidence>
<dbReference type="PANTHER" id="PTHR43706">
    <property type="entry name" value="NADH DEHYDROGENASE"/>
    <property type="match status" value="1"/>
</dbReference>
<dbReference type="PANTHER" id="PTHR43706:SF9">
    <property type="entry name" value="TYPE II NADH:QUINONE OXIDOREDUCTASE"/>
    <property type="match status" value="1"/>
</dbReference>
<dbReference type="EMBL" id="JAUSVV010000009">
    <property type="protein sequence ID" value="MDQ0444111.1"/>
    <property type="molecule type" value="Genomic_DNA"/>
</dbReference>
<keyword evidence="4" id="KW-0560">Oxidoreductase</keyword>
<dbReference type="InterPro" id="IPR045024">
    <property type="entry name" value="NDH-2"/>
</dbReference>
<feature type="domain" description="FAD/NAD(P)-binding" evidence="6">
    <location>
        <begin position="6"/>
        <end position="326"/>
    </location>
</feature>
<dbReference type="SUPFAM" id="SSF51905">
    <property type="entry name" value="FAD/NAD(P)-binding domain"/>
    <property type="match status" value="2"/>
</dbReference>
<reference evidence="7 8" key="1">
    <citation type="submission" date="2023-07" db="EMBL/GenBank/DDBJ databases">
        <title>Genomic Encyclopedia of Type Strains, Phase IV (KMG-IV): sequencing the most valuable type-strain genomes for metagenomic binning, comparative biology and taxonomic classification.</title>
        <authorList>
            <person name="Goeker M."/>
        </authorList>
    </citation>
    <scope>NUCLEOTIDE SEQUENCE [LARGE SCALE GENOMIC DNA]</scope>
    <source>
        <strain evidence="7 8">DSM 19562</strain>
    </source>
</reference>
<evidence type="ECO:0000313" key="7">
    <source>
        <dbReference type="EMBL" id="MDQ0444111.1"/>
    </source>
</evidence>
<evidence type="ECO:0000256" key="2">
    <source>
        <dbReference type="ARBA" id="ARBA00022630"/>
    </source>
</evidence>
<protein>
    <submittedName>
        <fullName evidence="7">NADH dehydrogenase</fullName>
    </submittedName>
</protein>
<keyword evidence="2" id="KW-0285">Flavoprotein</keyword>
<evidence type="ECO:0000256" key="4">
    <source>
        <dbReference type="ARBA" id="ARBA00023002"/>
    </source>
</evidence>
<comment type="caution">
    <text evidence="7">The sequence shown here is derived from an EMBL/GenBank/DDBJ whole genome shotgun (WGS) entry which is preliminary data.</text>
</comment>
<organism evidence="7 8">
    <name type="scientific">Methylobacterium persicinum</name>
    <dbReference type="NCBI Taxonomy" id="374426"/>
    <lineage>
        <taxon>Bacteria</taxon>
        <taxon>Pseudomonadati</taxon>
        <taxon>Pseudomonadota</taxon>
        <taxon>Alphaproteobacteria</taxon>
        <taxon>Hyphomicrobiales</taxon>
        <taxon>Methylobacteriaceae</taxon>
        <taxon>Methylobacterium</taxon>
    </lineage>
</organism>
<dbReference type="PRINTS" id="PR00368">
    <property type="entry name" value="FADPNR"/>
</dbReference>
<evidence type="ECO:0000256" key="5">
    <source>
        <dbReference type="ARBA" id="ARBA00023027"/>
    </source>
</evidence>
<keyword evidence="5" id="KW-0520">NAD</keyword>
<dbReference type="RefSeq" id="WP_238249186.1">
    <property type="nucleotide sequence ID" value="NZ_BPQX01000028.1"/>
</dbReference>
<dbReference type="PRINTS" id="PR00411">
    <property type="entry name" value="PNDRDTASEI"/>
</dbReference>
<evidence type="ECO:0000259" key="6">
    <source>
        <dbReference type="Pfam" id="PF07992"/>
    </source>
</evidence>
<dbReference type="Proteomes" id="UP001236369">
    <property type="component" value="Unassembled WGS sequence"/>
</dbReference>
<dbReference type="Gene3D" id="3.50.50.100">
    <property type="match status" value="1"/>
</dbReference>
<proteinExistence type="inferred from homology"/>
<sequence>MSDKTRVVIVGGGVAGMEVATGLGRAGSADVVLADRGLSHVWKPMLHTFAAGTARPDRQKVDYFAQAKRNRFRFQPGTLVAVDRVARTVSLVVEEAETKPPVQLAYDLLILAIGSRANDFGTPGVAEHCLTIDDLTEAEGFHAALRRHLLRALRGQDGLSVAIVGGGATGVELAAELKHAIDLLARYGSPDLPRHLRLVLLESGPRLLPAFPERVSAAATRTLGDLGVEVRTGAMVTGANPAGFALKDGGRIDAVLKVWAAGVKAPDVLSGIEGLERSRTGGLVVGPDLRTTKDPAILALGDCASLTDPTLERPVPATAQAAHQQAGHLVPALRRILAAGTPEASLPPFHYRDRGALVSLADFNGWGTLGRYTFGGGRLNGLSARLAHDLLYRQHQFGLFGPGLALATWAADELDRMVSPPVRLD</sequence>
<dbReference type="InterPro" id="IPR036188">
    <property type="entry name" value="FAD/NAD-bd_sf"/>
</dbReference>
<evidence type="ECO:0000256" key="1">
    <source>
        <dbReference type="ARBA" id="ARBA00005272"/>
    </source>
</evidence>
<keyword evidence="8" id="KW-1185">Reference proteome</keyword>
<comment type="similarity">
    <text evidence="1">Belongs to the NADH dehydrogenase family.</text>
</comment>
<dbReference type="Pfam" id="PF07992">
    <property type="entry name" value="Pyr_redox_2"/>
    <property type="match status" value="1"/>
</dbReference>
<gene>
    <name evidence="7" type="ORF">QO016_003619</name>
</gene>
<accession>A0ABU0HP78</accession>
<dbReference type="InterPro" id="IPR023753">
    <property type="entry name" value="FAD/NAD-binding_dom"/>
</dbReference>